<sequence>MSPSPSALLDALLHTTTDAIIPLTADGVRSGCKVFGAAILRKSDLGLVIAATNHETASPLLHGEINCIQQFYGMGDHPNPKDCVFFATHEPCSLCLSGITWSGFDNFYYLFTYQDTRDAFAIPHDIKILEEVFKVRAGGETDEQYAARELYNRENAFFKSKSVAQLVDELPEAQREAANKRIAQVKDTYDRLSEVYQQDKGKAGIPLA</sequence>
<dbReference type="KEGG" id="ccac:CcaHIS019_0107870"/>
<proteinExistence type="predicted"/>
<dbReference type="Gene3D" id="3.40.140.10">
    <property type="entry name" value="Cytidine Deaminase, domain 2"/>
    <property type="match status" value="1"/>
</dbReference>
<dbReference type="Proteomes" id="UP001233271">
    <property type="component" value="Chromosome 1"/>
</dbReference>
<name>A0AA48KXA5_9TREE</name>
<dbReference type="InterPro" id="IPR016193">
    <property type="entry name" value="Cytidine_deaminase-like"/>
</dbReference>
<evidence type="ECO:0000313" key="2">
    <source>
        <dbReference type="EMBL" id="BEI88069.1"/>
    </source>
</evidence>
<dbReference type="GeneID" id="85491940"/>
<feature type="domain" description="CMP/dCMP-type deaminase" evidence="1">
    <location>
        <begin position="35"/>
        <end position="109"/>
    </location>
</feature>
<reference evidence="2" key="1">
    <citation type="journal article" date="2023" name="BMC Genomics">
        <title>Chromosome-level genome assemblies of Cutaneotrichosporon spp. (Trichosporonales, Basidiomycota) reveal imbalanced evolution between nucleotide sequences and chromosome synteny.</title>
        <authorList>
            <person name="Kobayashi Y."/>
            <person name="Kayamori A."/>
            <person name="Aoki K."/>
            <person name="Shiwa Y."/>
            <person name="Matsutani M."/>
            <person name="Fujita N."/>
            <person name="Sugita T."/>
            <person name="Iwasaki W."/>
            <person name="Tanaka N."/>
            <person name="Takashima M."/>
        </authorList>
    </citation>
    <scope>NUCLEOTIDE SEQUENCE</scope>
    <source>
        <strain evidence="2">HIS019</strain>
    </source>
</reference>
<dbReference type="GO" id="GO:0006139">
    <property type="term" value="P:nucleobase-containing compound metabolic process"/>
    <property type="evidence" value="ECO:0007669"/>
    <property type="project" value="UniProtKB-ARBA"/>
</dbReference>
<dbReference type="InterPro" id="IPR002125">
    <property type="entry name" value="CMP_dCMP_dom"/>
</dbReference>
<evidence type="ECO:0000259" key="1">
    <source>
        <dbReference type="Pfam" id="PF00383"/>
    </source>
</evidence>
<dbReference type="EMBL" id="AP028212">
    <property type="protein sequence ID" value="BEI88069.1"/>
    <property type="molecule type" value="Genomic_DNA"/>
</dbReference>
<organism evidence="2 3">
    <name type="scientific">Cutaneotrichosporon cavernicola</name>
    <dbReference type="NCBI Taxonomy" id="279322"/>
    <lineage>
        <taxon>Eukaryota</taxon>
        <taxon>Fungi</taxon>
        <taxon>Dikarya</taxon>
        <taxon>Basidiomycota</taxon>
        <taxon>Agaricomycotina</taxon>
        <taxon>Tremellomycetes</taxon>
        <taxon>Trichosporonales</taxon>
        <taxon>Trichosporonaceae</taxon>
        <taxon>Cutaneotrichosporon</taxon>
    </lineage>
</organism>
<evidence type="ECO:0000313" key="3">
    <source>
        <dbReference type="Proteomes" id="UP001233271"/>
    </source>
</evidence>
<keyword evidence="3" id="KW-1185">Reference proteome</keyword>
<dbReference type="CDD" id="cd01285">
    <property type="entry name" value="nucleoside_deaminase"/>
    <property type="match status" value="1"/>
</dbReference>
<dbReference type="SUPFAM" id="SSF53927">
    <property type="entry name" value="Cytidine deaminase-like"/>
    <property type="match status" value="1"/>
</dbReference>
<protein>
    <recommendedName>
        <fullName evidence="1">CMP/dCMP-type deaminase domain-containing protein</fullName>
    </recommendedName>
</protein>
<accession>A0AA48KXA5</accession>
<dbReference type="AlphaFoldDB" id="A0AA48KXA5"/>
<dbReference type="Pfam" id="PF00383">
    <property type="entry name" value="dCMP_cyt_deam_1"/>
    <property type="match status" value="1"/>
</dbReference>
<gene>
    <name evidence="2" type="ORF">CcaverHIS019_0107870</name>
</gene>
<dbReference type="GO" id="GO:0003824">
    <property type="term" value="F:catalytic activity"/>
    <property type="evidence" value="ECO:0007669"/>
    <property type="project" value="InterPro"/>
</dbReference>
<dbReference type="RefSeq" id="XP_060453335.1">
    <property type="nucleotide sequence ID" value="XM_060604083.1"/>
</dbReference>